<dbReference type="STRING" id="399550.Smar_1208"/>
<name>A3DNU3_STAMF</name>
<keyword evidence="3" id="KW-1185">Reference proteome</keyword>
<accession>A3DNU3</accession>
<feature type="transmembrane region" description="Helical" evidence="1">
    <location>
        <begin position="34"/>
        <end position="53"/>
    </location>
</feature>
<keyword evidence="1" id="KW-0472">Membrane</keyword>
<dbReference type="KEGG" id="smr:Smar_1208"/>
<reference evidence="3" key="1">
    <citation type="journal article" date="2009" name="BMC Genomics">
        <title>The complete genome sequence of Staphylothermus marinus reveals differences in sulfur metabolism among heterotrophic Crenarchaeota.</title>
        <authorList>
            <person name="Anderson I.J."/>
            <person name="Dharmarajan L."/>
            <person name="Rodriguez J."/>
            <person name="Hooper S."/>
            <person name="Porat I."/>
            <person name="Ulrich L.E."/>
            <person name="Elkins J.G."/>
            <person name="Mavromatis K."/>
            <person name="Sun H."/>
            <person name="Land M."/>
            <person name="Lapidus A."/>
            <person name="Lucas S."/>
            <person name="Barry K."/>
            <person name="Huber H."/>
            <person name="Zhulin I.B."/>
            <person name="Whitman W.B."/>
            <person name="Mukhopadhyay B."/>
            <person name="Woese C."/>
            <person name="Bristow J."/>
            <person name="Kyrpides N."/>
        </authorList>
    </citation>
    <scope>NUCLEOTIDE SEQUENCE [LARGE SCALE GENOMIC DNA]</scope>
    <source>
        <strain evidence="3">ATCC 43588 / DSM 3639 / JCM 9404 / F1</strain>
    </source>
</reference>
<reference evidence="2 3" key="2">
    <citation type="journal article" date="2009" name="Stand. Genomic Sci.">
        <title>Complete genome sequence of Staphylothermus marinus Stetter and Fiala 1986 type strain F1.</title>
        <authorList>
            <person name="Anderson I.J."/>
            <person name="Sun H."/>
            <person name="Lapidus A."/>
            <person name="Copeland A."/>
            <person name="Glavina Del Rio T."/>
            <person name="Tice H."/>
            <person name="Dalin E."/>
            <person name="Lucas S."/>
            <person name="Barry K."/>
            <person name="Land M."/>
            <person name="Richardson P."/>
            <person name="Huber H."/>
            <person name="Kyrpides N.C."/>
        </authorList>
    </citation>
    <scope>NUCLEOTIDE SEQUENCE [LARGE SCALE GENOMIC DNA]</scope>
    <source>
        <strain evidence="3">ATCC 43588 / DSM 3639 / JCM 9404 / F1</strain>
    </source>
</reference>
<dbReference type="OrthoDB" id="377916at2157"/>
<protein>
    <submittedName>
        <fullName evidence="2">Uncharacterized protein</fullName>
    </submittedName>
</protein>
<feature type="transmembrane region" description="Helical" evidence="1">
    <location>
        <begin position="83"/>
        <end position="104"/>
    </location>
</feature>
<evidence type="ECO:0000313" key="3">
    <source>
        <dbReference type="Proteomes" id="UP000000254"/>
    </source>
</evidence>
<feature type="transmembrane region" description="Helical" evidence="1">
    <location>
        <begin position="110"/>
        <end position="133"/>
    </location>
</feature>
<sequence>MRINGGQLILYILASLIGGMLAFIPFTYIVPQMFFGELIFLHIVFILVIYIELSRIIEWFEGLDKLVYINSDESSRMKMFKKVISIITDNLLVFSLVILIPWIIIRGQYLSNYIFIGYFLSIFILINTLSTLIMLINMAFIKDKLISILLIFSTEIVIILSMLNRLNQIFNYDLLYPVSLLISSLTLLFIVYYGWNKWI</sequence>
<evidence type="ECO:0000313" key="2">
    <source>
        <dbReference type="EMBL" id="ABN70303.1"/>
    </source>
</evidence>
<dbReference type="EMBL" id="CP000575">
    <property type="protein sequence ID" value="ABN70303.1"/>
    <property type="molecule type" value="Genomic_DNA"/>
</dbReference>
<dbReference type="HOGENOM" id="CLU_1369580_0_0_2"/>
<dbReference type="Proteomes" id="UP000000254">
    <property type="component" value="Chromosome"/>
</dbReference>
<dbReference type="eggNOG" id="arCOG12438">
    <property type="taxonomic scope" value="Archaea"/>
</dbReference>
<evidence type="ECO:0000256" key="1">
    <source>
        <dbReference type="SAM" id="Phobius"/>
    </source>
</evidence>
<organism evidence="2 3">
    <name type="scientific">Staphylothermus marinus (strain ATCC 43588 / DSM 3639 / JCM 9404 / F1)</name>
    <dbReference type="NCBI Taxonomy" id="399550"/>
    <lineage>
        <taxon>Archaea</taxon>
        <taxon>Thermoproteota</taxon>
        <taxon>Thermoprotei</taxon>
        <taxon>Desulfurococcales</taxon>
        <taxon>Desulfurococcaceae</taxon>
        <taxon>Staphylothermus</taxon>
    </lineage>
</organism>
<feature type="transmembrane region" description="Helical" evidence="1">
    <location>
        <begin position="145"/>
        <end position="163"/>
    </location>
</feature>
<feature type="transmembrane region" description="Helical" evidence="1">
    <location>
        <begin position="9"/>
        <end position="28"/>
    </location>
</feature>
<keyword evidence="1" id="KW-1133">Transmembrane helix</keyword>
<proteinExistence type="predicted"/>
<dbReference type="AlphaFoldDB" id="A3DNU3"/>
<keyword evidence="1" id="KW-0812">Transmembrane</keyword>
<gene>
    <name evidence="2" type="ordered locus">Smar_1208</name>
</gene>
<feature type="transmembrane region" description="Helical" evidence="1">
    <location>
        <begin position="175"/>
        <end position="195"/>
    </location>
</feature>